<comment type="caution">
    <text evidence="1">The sequence shown here is derived from an EMBL/GenBank/DDBJ whole genome shotgun (WGS) entry which is preliminary data.</text>
</comment>
<dbReference type="Proteomes" id="UP000324800">
    <property type="component" value="Unassembled WGS sequence"/>
</dbReference>
<sequence length="119" mass="13780">MKFVKCLISAVGSAGGSYEQNNQVINCAQNGIEQIFDEFENGEDYDEEENELESEQCEEQEKIRQRKAYHRPLMDEQIEEEGGQEEIDSVGFIRKKYNDLYDSFNTESSESDELSDNDE</sequence>
<proteinExistence type="predicted"/>
<protein>
    <submittedName>
        <fullName evidence="1">Uncharacterized protein</fullName>
    </submittedName>
</protein>
<reference evidence="1 2" key="1">
    <citation type="submission" date="2019-03" db="EMBL/GenBank/DDBJ databases">
        <title>Single cell metagenomics reveals metabolic interactions within the superorganism composed of flagellate Streblomastix strix and complex community of Bacteroidetes bacteria on its surface.</title>
        <authorList>
            <person name="Treitli S.C."/>
            <person name="Kolisko M."/>
            <person name="Husnik F."/>
            <person name="Keeling P."/>
            <person name="Hampl V."/>
        </authorList>
    </citation>
    <scope>NUCLEOTIDE SEQUENCE [LARGE SCALE GENOMIC DNA]</scope>
    <source>
        <strain evidence="1">ST1C</strain>
    </source>
</reference>
<dbReference type="AlphaFoldDB" id="A0A5J4T9F9"/>
<name>A0A5J4T9F9_9EUKA</name>
<evidence type="ECO:0000313" key="1">
    <source>
        <dbReference type="EMBL" id="KAA6354612.1"/>
    </source>
</evidence>
<gene>
    <name evidence="1" type="ORF">EZS28_049861</name>
</gene>
<evidence type="ECO:0000313" key="2">
    <source>
        <dbReference type="Proteomes" id="UP000324800"/>
    </source>
</evidence>
<organism evidence="1 2">
    <name type="scientific">Streblomastix strix</name>
    <dbReference type="NCBI Taxonomy" id="222440"/>
    <lineage>
        <taxon>Eukaryota</taxon>
        <taxon>Metamonada</taxon>
        <taxon>Preaxostyla</taxon>
        <taxon>Oxymonadida</taxon>
        <taxon>Streblomastigidae</taxon>
        <taxon>Streblomastix</taxon>
    </lineage>
</organism>
<dbReference type="EMBL" id="SNRW01036015">
    <property type="protein sequence ID" value="KAA6354612.1"/>
    <property type="molecule type" value="Genomic_DNA"/>
</dbReference>
<accession>A0A5J4T9F9</accession>